<dbReference type="EMBL" id="VBOT01000050">
    <property type="protein sequence ID" value="TMQ51960.1"/>
    <property type="molecule type" value="Genomic_DNA"/>
</dbReference>
<sequence length="148" mass="15880">MKKLTTWIALAATAALLAGLGVWLVEWRAGQPAGAPAGAEPDTGQGVIEQALRQIPGEVDSTELKSRWTDDARGVDLSVLTPAKREIFLRFANAERCTCGCGYTLAACRAYDLTCPVSLPRVESLLDSVRSGRISSARGLRERPARPD</sequence>
<dbReference type="AlphaFoldDB" id="A0A538SKR0"/>
<organism evidence="1 2">
    <name type="scientific">Eiseniibacteriota bacterium</name>
    <dbReference type="NCBI Taxonomy" id="2212470"/>
    <lineage>
        <taxon>Bacteria</taxon>
        <taxon>Candidatus Eiseniibacteriota</taxon>
    </lineage>
</organism>
<gene>
    <name evidence="1" type="ORF">E6K73_04340</name>
</gene>
<evidence type="ECO:0000313" key="1">
    <source>
        <dbReference type="EMBL" id="TMQ51960.1"/>
    </source>
</evidence>
<name>A0A538SKR0_UNCEI</name>
<evidence type="ECO:0000313" key="2">
    <source>
        <dbReference type="Proteomes" id="UP000320184"/>
    </source>
</evidence>
<comment type="caution">
    <text evidence="1">The sequence shown here is derived from an EMBL/GenBank/DDBJ whole genome shotgun (WGS) entry which is preliminary data.</text>
</comment>
<reference evidence="1 2" key="1">
    <citation type="journal article" date="2019" name="Nat. Microbiol.">
        <title>Mediterranean grassland soil C-N compound turnover is dependent on rainfall and depth, and is mediated by genomically divergent microorganisms.</title>
        <authorList>
            <person name="Diamond S."/>
            <person name="Andeer P.F."/>
            <person name="Li Z."/>
            <person name="Crits-Christoph A."/>
            <person name="Burstein D."/>
            <person name="Anantharaman K."/>
            <person name="Lane K.R."/>
            <person name="Thomas B.C."/>
            <person name="Pan C."/>
            <person name="Northen T.R."/>
            <person name="Banfield J.F."/>
        </authorList>
    </citation>
    <scope>NUCLEOTIDE SEQUENCE [LARGE SCALE GENOMIC DNA]</scope>
    <source>
        <strain evidence="1">WS_3</strain>
    </source>
</reference>
<dbReference type="Proteomes" id="UP000320184">
    <property type="component" value="Unassembled WGS sequence"/>
</dbReference>
<protein>
    <submittedName>
        <fullName evidence="1">Uncharacterized protein</fullName>
    </submittedName>
</protein>
<proteinExistence type="predicted"/>
<accession>A0A538SKR0</accession>